<gene>
    <name evidence="1" type="ORF">SAY86_013285</name>
</gene>
<dbReference type="PANTHER" id="PTHR34191:SF30">
    <property type="entry name" value="STRESS-INDUCED PROTEIN KIN2-LIKE"/>
    <property type="match status" value="1"/>
</dbReference>
<accession>A0AAN7MFK0</accession>
<proteinExistence type="predicted"/>
<keyword evidence="2" id="KW-1185">Reference proteome</keyword>
<name>A0AAN7MFK0_TRANT</name>
<dbReference type="AlphaFoldDB" id="A0AAN7MFK0"/>
<dbReference type="InterPro" id="IPR039624">
    <property type="entry name" value="LEA1/2/D7/KIN2"/>
</dbReference>
<comment type="caution">
    <text evidence="1">The sequence shown here is derived from an EMBL/GenBank/DDBJ whole genome shotgun (WGS) entry which is preliminary data.</text>
</comment>
<evidence type="ECO:0000313" key="2">
    <source>
        <dbReference type="Proteomes" id="UP001346149"/>
    </source>
</evidence>
<evidence type="ECO:0008006" key="3">
    <source>
        <dbReference type="Google" id="ProtNLM"/>
    </source>
</evidence>
<reference evidence="1 2" key="1">
    <citation type="journal article" date="2023" name="Hortic Res">
        <title>Pangenome of water caltrop reveals structural variations and asymmetric subgenome divergence after allopolyploidization.</title>
        <authorList>
            <person name="Zhang X."/>
            <person name="Chen Y."/>
            <person name="Wang L."/>
            <person name="Yuan Y."/>
            <person name="Fang M."/>
            <person name="Shi L."/>
            <person name="Lu R."/>
            <person name="Comes H.P."/>
            <person name="Ma Y."/>
            <person name="Chen Y."/>
            <person name="Huang G."/>
            <person name="Zhou Y."/>
            <person name="Zheng Z."/>
            <person name="Qiu Y."/>
        </authorList>
    </citation>
    <scope>NUCLEOTIDE SEQUENCE [LARGE SCALE GENOMIC DNA]</scope>
    <source>
        <strain evidence="1">F231</strain>
    </source>
</reference>
<sequence length="108" mass="11987">MNTNSQNLSQQAGQVQGQAQVYSYYIIHNIYNLRLILLVLLQPTTSSRYINKVTAFHMHVQEKTDQMMGGISNTAQLVKESCQQAGEQMKAKAQDATEAVKNAIGANK</sequence>
<dbReference type="EMBL" id="JAXQNO010000007">
    <property type="protein sequence ID" value="KAK4795291.1"/>
    <property type="molecule type" value="Genomic_DNA"/>
</dbReference>
<evidence type="ECO:0000313" key="1">
    <source>
        <dbReference type="EMBL" id="KAK4795291.1"/>
    </source>
</evidence>
<dbReference type="PANTHER" id="PTHR34191">
    <property type="entry name" value="LATE EMBRYOGENESIS ABUNDANT PROTEIN (LEA) FAMILY PROTEIN"/>
    <property type="match status" value="1"/>
</dbReference>
<protein>
    <recommendedName>
        <fullName evidence="3">Stress-induced protein KIN2-like</fullName>
    </recommendedName>
</protein>
<organism evidence="1 2">
    <name type="scientific">Trapa natans</name>
    <name type="common">Water chestnut</name>
    <dbReference type="NCBI Taxonomy" id="22666"/>
    <lineage>
        <taxon>Eukaryota</taxon>
        <taxon>Viridiplantae</taxon>
        <taxon>Streptophyta</taxon>
        <taxon>Embryophyta</taxon>
        <taxon>Tracheophyta</taxon>
        <taxon>Spermatophyta</taxon>
        <taxon>Magnoliopsida</taxon>
        <taxon>eudicotyledons</taxon>
        <taxon>Gunneridae</taxon>
        <taxon>Pentapetalae</taxon>
        <taxon>rosids</taxon>
        <taxon>malvids</taxon>
        <taxon>Myrtales</taxon>
        <taxon>Lythraceae</taxon>
        <taxon>Trapa</taxon>
    </lineage>
</organism>
<dbReference type="Proteomes" id="UP001346149">
    <property type="component" value="Unassembled WGS sequence"/>
</dbReference>